<accession>A0ABT7Z3A9</accession>
<dbReference type="Proteomes" id="UP001174050">
    <property type="component" value="Unassembled WGS sequence"/>
</dbReference>
<organism evidence="1 2">
    <name type="scientific">Streptomyces ficellus</name>
    <dbReference type="NCBI Taxonomy" id="1977088"/>
    <lineage>
        <taxon>Bacteria</taxon>
        <taxon>Bacillati</taxon>
        <taxon>Actinomycetota</taxon>
        <taxon>Actinomycetes</taxon>
        <taxon>Kitasatosporales</taxon>
        <taxon>Streptomycetaceae</taxon>
        <taxon>Streptomyces</taxon>
    </lineage>
</organism>
<protein>
    <submittedName>
        <fullName evidence="1">Uncharacterized protein</fullName>
    </submittedName>
</protein>
<evidence type="ECO:0000313" key="1">
    <source>
        <dbReference type="EMBL" id="MDN3293959.1"/>
    </source>
</evidence>
<keyword evidence="2" id="KW-1185">Reference proteome</keyword>
<name>A0ABT7Z3A9_9ACTN</name>
<gene>
    <name evidence="1" type="ORF">QWM81_07845</name>
</gene>
<sequence>MIDQSHVRDLLAMPDDDAALVLMEGRAHVVDPPRLASEAYRGAAVLLTRGDLVGRLGTASPQDHQVRELAATLRTMAGELGA</sequence>
<proteinExistence type="predicted"/>
<dbReference type="EMBL" id="JAUEPL010000007">
    <property type="protein sequence ID" value="MDN3293959.1"/>
    <property type="molecule type" value="Genomic_DNA"/>
</dbReference>
<reference evidence="1" key="1">
    <citation type="submission" date="2023-06" db="EMBL/GenBank/DDBJ databases">
        <title>WGS-Sequencing of Streptomyces ficellus isolate 21 collected from sand in Gara Djebilet Iron Mine in Algeria.</title>
        <authorList>
            <person name="Zegers G.P."/>
            <person name="Gomez A."/>
            <person name="Gueddou A."/>
            <person name="Zahara A.F."/>
            <person name="Worth M."/>
            <person name="Sevigny J.L."/>
            <person name="Tisa L."/>
        </authorList>
    </citation>
    <scope>NUCLEOTIDE SEQUENCE</scope>
    <source>
        <strain evidence="1">AS11</strain>
    </source>
</reference>
<evidence type="ECO:0000313" key="2">
    <source>
        <dbReference type="Proteomes" id="UP001174050"/>
    </source>
</evidence>
<comment type="caution">
    <text evidence="1">The sequence shown here is derived from an EMBL/GenBank/DDBJ whole genome shotgun (WGS) entry which is preliminary data.</text>
</comment>
<dbReference type="RefSeq" id="WP_290110935.1">
    <property type="nucleotide sequence ID" value="NZ_JAUEPL010000007.1"/>
</dbReference>